<dbReference type="EMBL" id="CYGY02000001">
    <property type="protein sequence ID" value="SIT35032.1"/>
    <property type="molecule type" value="Genomic_DNA"/>
</dbReference>
<dbReference type="GO" id="GO:0005829">
    <property type="term" value="C:cytosol"/>
    <property type="evidence" value="ECO:0007669"/>
    <property type="project" value="TreeGrafter"/>
</dbReference>
<evidence type="ECO:0000256" key="2">
    <source>
        <dbReference type="ARBA" id="ARBA00023125"/>
    </source>
</evidence>
<dbReference type="InterPro" id="IPR019885">
    <property type="entry name" value="Tscrpt_reg_HTH_AsnC-type_CS"/>
</dbReference>
<dbReference type="SUPFAM" id="SSF46785">
    <property type="entry name" value="Winged helix' DNA-binding domain"/>
    <property type="match status" value="1"/>
</dbReference>
<dbReference type="Pfam" id="PF01037">
    <property type="entry name" value="AsnC_trans_reg"/>
    <property type="match status" value="1"/>
</dbReference>
<dbReference type="PRINTS" id="PR00033">
    <property type="entry name" value="HTHASNC"/>
</dbReference>
<dbReference type="PANTHER" id="PTHR30154:SF34">
    <property type="entry name" value="TRANSCRIPTIONAL REGULATOR AZLB"/>
    <property type="match status" value="1"/>
</dbReference>
<evidence type="ECO:0000313" key="5">
    <source>
        <dbReference type="EMBL" id="SIT35032.1"/>
    </source>
</evidence>
<dbReference type="CDD" id="cd00090">
    <property type="entry name" value="HTH_ARSR"/>
    <property type="match status" value="1"/>
</dbReference>
<sequence length="212" mass="24332">MQPQNVRLFCLLSRFQIVYLFRKCGLTWNVYTMTSEARSTTARRLDRIDIAILQQLQQNARITNAELARAVNLSPTPCFNRVRALEKLGLFRQQVTLLDAKALGLRINVFIQVSLEKQVEDALRRFEQEVGERPEVMECYLMTGDADYLLRVVVPDMQSLERFIVQWLTKIPGVSNIRSSFALKQVRYKTALPLPVAGLTLSADDDAPREWA</sequence>
<dbReference type="InterPro" id="IPR019888">
    <property type="entry name" value="Tscrpt_reg_AsnC-like"/>
</dbReference>
<dbReference type="PANTHER" id="PTHR30154">
    <property type="entry name" value="LEUCINE-RESPONSIVE REGULATORY PROTEIN"/>
    <property type="match status" value="1"/>
</dbReference>
<keyword evidence="3" id="KW-0804">Transcription</keyword>
<organism evidence="5 6">
    <name type="scientific">Paraburkholderia piptadeniae</name>
    <dbReference type="NCBI Taxonomy" id="1701573"/>
    <lineage>
        <taxon>Bacteria</taxon>
        <taxon>Pseudomonadati</taxon>
        <taxon>Pseudomonadota</taxon>
        <taxon>Betaproteobacteria</taxon>
        <taxon>Burkholderiales</taxon>
        <taxon>Burkholderiaceae</taxon>
        <taxon>Paraburkholderia</taxon>
    </lineage>
</organism>
<dbReference type="SUPFAM" id="SSF54909">
    <property type="entry name" value="Dimeric alpha+beta barrel"/>
    <property type="match status" value="1"/>
</dbReference>
<dbReference type="InterPro" id="IPR036390">
    <property type="entry name" value="WH_DNA-bd_sf"/>
</dbReference>
<feature type="domain" description="HTH asnC-type" evidence="4">
    <location>
        <begin position="45"/>
        <end position="106"/>
    </location>
</feature>
<dbReference type="InterPro" id="IPR000485">
    <property type="entry name" value="AsnC-type_HTH_dom"/>
</dbReference>
<dbReference type="InterPro" id="IPR036388">
    <property type="entry name" value="WH-like_DNA-bd_sf"/>
</dbReference>
<protein>
    <submittedName>
        <fullName evidence="5">Transcriptional regulator, AsnC family</fullName>
    </submittedName>
</protein>
<keyword evidence="6" id="KW-1185">Reference proteome</keyword>
<dbReference type="AlphaFoldDB" id="A0A1N7RIV2"/>
<dbReference type="PROSITE" id="PS00519">
    <property type="entry name" value="HTH_ASNC_1"/>
    <property type="match status" value="1"/>
</dbReference>
<dbReference type="GO" id="GO:0043565">
    <property type="term" value="F:sequence-specific DNA binding"/>
    <property type="evidence" value="ECO:0007669"/>
    <property type="project" value="InterPro"/>
</dbReference>
<dbReference type="Pfam" id="PF13412">
    <property type="entry name" value="HTH_24"/>
    <property type="match status" value="1"/>
</dbReference>
<dbReference type="GO" id="GO:0043200">
    <property type="term" value="P:response to amino acid"/>
    <property type="evidence" value="ECO:0007669"/>
    <property type="project" value="TreeGrafter"/>
</dbReference>
<comment type="caution">
    <text evidence="5">The sequence shown here is derived from an EMBL/GenBank/DDBJ whole genome shotgun (WGS) entry which is preliminary data.</text>
</comment>
<evidence type="ECO:0000313" key="6">
    <source>
        <dbReference type="Proteomes" id="UP000195569"/>
    </source>
</evidence>
<dbReference type="Proteomes" id="UP000195569">
    <property type="component" value="Unassembled WGS sequence"/>
</dbReference>
<gene>
    <name evidence="5" type="ORF">BN2476_10063</name>
</gene>
<evidence type="ECO:0000256" key="1">
    <source>
        <dbReference type="ARBA" id="ARBA00023015"/>
    </source>
</evidence>
<evidence type="ECO:0000259" key="4">
    <source>
        <dbReference type="PROSITE" id="PS50956"/>
    </source>
</evidence>
<dbReference type="GO" id="GO:0006355">
    <property type="term" value="P:regulation of DNA-templated transcription"/>
    <property type="evidence" value="ECO:0007669"/>
    <property type="project" value="UniProtKB-ARBA"/>
</dbReference>
<dbReference type="Gene3D" id="1.10.10.10">
    <property type="entry name" value="Winged helix-like DNA-binding domain superfamily/Winged helix DNA-binding domain"/>
    <property type="match status" value="1"/>
</dbReference>
<keyword evidence="2" id="KW-0238">DNA-binding</keyword>
<evidence type="ECO:0000256" key="3">
    <source>
        <dbReference type="ARBA" id="ARBA00023163"/>
    </source>
</evidence>
<dbReference type="InterPro" id="IPR011008">
    <property type="entry name" value="Dimeric_a/b-barrel"/>
</dbReference>
<proteinExistence type="predicted"/>
<dbReference type="InterPro" id="IPR011991">
    <property type="entry name" value="ArsR-like_HTH"/>
</dbReference>
<dbReference type="PROSITE" id="PS50956">
    <property type="entry name" value="HTH_ASNC_2"/>
    <property type="match status" value="1"/>
</dbReference>
<keyword evidence="1" id="KW-0805">Transcription regulation</keyword>
<name>A0A1N7RIV2_9BURK</name>
<reference evidence="5" key="1">
    <citation type="submission" date="2016-12" db="EMBL/GenBank/DDBJ databases">
        <authorList>
            <person name="Moulin L."/>
        </authorList>
    </citation>
    <scope>NUCLEOTIDE SEQUENCE [LARGE SCALE GENOMIC DNA]</scope>
    <source>
        <strain evidence="5">STM 7183</strain>
    </source>
</reference>
<accession>A0A1N7RIV2</accession>
<dbReference type="Gene3D" id="3.30.70.920">
    <property type="match status" value="1"/>
</dbReference>
<dbReference type="SMART" id="SM00344">
    <property type="entry name" value="HTH_ASNC"/>
    <property type="match status" value="1"/>
</dbReference>
<dbReference type="InterPro" id="IPR019887">
    <property type="entry name" value="Tscrpt_reg_AsnC/Lrp_C"/>
</dbReference>